<protein>
    <submittedName>
        <fullName evidence="3">Ecdysone oxidase</fullName>
    </submittedName>
</protein>
<proteinExistence type="inferred from homology"/>
<dbReference type="InterPro" id="IPR012132">
    <property type="entry name" value="GMC_OxRdtase"/>
</dbReference>
<evidence type="ECO:0000313" key="4">
    <source>
        <dbReference type="Proteomes" id="UP000037510"/>
    </source>
</evidence>
<feature type="domain" description="Glucose-methanol-choline oxidoreductase C-terminal" evidence="2">
    <location>
        <begin position="1"/>
        <end position="41"/>
    </location>
</feature>
<evidence type="ECO:0000259" key="2">
    <source>
        <dbReference type="Pfam" id="PF05199"/>
    </source>
</evidence>
<dbReference type="PANTHER" id="PTHR11552">
    <property type="entry name" value="GLUCOSE-METHANOL-CHOLINE GMC OXIDOREDUCTASE"/>
    <property type="match status" value="1"/>
</dbReference>
<dbReference type="InterPro" id="IPR036188">
    <property type="entry name" value="FAD/NAD-bd_sf"/>
</dbReference>
<gene>
    <name evidence="3" type="ORF">OBRU01_19753</name>
</gene>
<name>A0A0L7KRM9_OPEBR</name>
<reference evidence="3 4" key="1">
    <citation type="journal article" date="2015" name="Genome Biol. Evol.">
        <title>The genome of winter moth (Operophtera brumata) provides a genomic perspective on sexual dimorphism and phenology.</title>
        <authorList>
            <person name="Derks M.F."/>
            <person name="Smit S."/>
            <person name="Salis L."/>
            <person name="Schijlen E."/>
            <person name="Bossers A."/>
            <person name="Mateman C."/>
            <person name="Pijl A.S."/>
            <person name="de Ridder D."/>
            <person name="Groenen M.A."/>
            <person name="Visser M.E."/>
            <person name="Megens H.J."/>
        </authorList>
    </citation>
    <scope>NUCLEOTIDE SEQUENCE [LARGE SCALE GENOMIC DNA]</scope>
    <source>
        <strain evidence="3">WM2013NL</strain>
        <tissue evidence="3">Head and thorax</tissue>
    </source>
</reference>
<dbReference type="AlphaFoldDB" id="A0A0L7KRM9"/>
<comment type="similarity">
    <text evidence="1">Belongs to the GMC oxidoreductase family.</text>
</comment>
<sequence length="67" mass="7100">MGQVVDGELRVFGIKGLMVVDASVMAKVTRGNTNAPVVMIAEKAADLIKERNKRSTSQTTRIVGAGL</sequence>
<dbReference type="EMBL" id="JTDY01006513">
    <property type="protein sequence ID" value="KOB65948.1"/>
    <property type="molecule type" value="Genomic_DNA"/>
</dbReference>
<dbReference type="SUPFAM" id="SSF51905">
    <property type="entry name" value="FAD/NAD(P)-binding domain"/>
    <property type="match status" value="1"/>
</dbReference>
<comment type="caution">
    <text evidence="3">The sequence shown here is derived from an EMBL/GenBank/DDBJ whole genome shotgun (WGS) entry which is preliminary data.</text>
</comment>
<dbReference type="InterPro" id="IPR007867">
    <property type="entry name" value="GMC_OxRtase_C"/>
</dbReference>
<evidence type="ECO:0000256" key="1">
    <source>
        <dbReference type="ARBA" id="ARBA00010790"/>
    </source>
</evidence>
<evidence type="ECO:0000313" key="3">
    <source>
        <dbReference type="EMBL" id="KOB65948.1"/>
    </source>
</evidence>
<keyword evidence="4" id="KW-1185">Reference proteome</keyword>
<dbReference type="Pfam" id="PF05199">
    <property type="entry name" value="GMC_oxred_C"/>
    <property type="match status" value="1"/>
</dbReference>
<dbReference type="GO" id="GO:0016614">
    <property type="term" value="F:oxidoreductase activity, acting on CH-OH group of donors"/>
    <property type="evidence" value="ECO:0007669"/>
    <property type="project" value="InterPro"/>
</dbReference>
<accession>A0A0L7KRM9</accession>
<organism evidence="3 4">
    <name type="scientific">Operophtera brumata</name>
    <name type="common">Winter moth</name>
    <name type="synonym">Phalaena brumata</name>
    <dbReference type="NCBI Taxonomy" id="104452"/>
    <lineage>
        <taxon>Eukaryota</taxon>
        <taxon>Metazoa</taxon>
        <taxon>Ecdysozoa</taxon>
        <taxon>Arthropoda</taxon>
        <taxon>Hexapoda</taxon>
        <taxon>Insecta</taxon>
        <taxon>Pterygota</taxon>
        <taxon>Neoptera</taxon>
        <taxon>Endopterygota</taxon>
        <taxon>Lepidoptera</taxon>
        <taxon>Glossata</taxon>
        <taxon>Ditrysia</taxon>
        <taxon>Geometroidea</taxon>
        <taxon>Geometridae</taxon>
        <taxon>Larentiinae</taxon>
        <taxon>Operophtera</taxon>
    </lineage>
</organism>
<dbReference type="GO" id="GO:0050660">
    <property type="term" value="F:flavin adenine dinucleotide binding"/>
    <property type="evidence" value="ECO:0007669"/>
    <property type="project" value="InterPro"/>
</dbReference>
<dbReference type="PANTHER" id="PTHR11552:SF217">
    <property type="entry name" value="GLUCOSE DEHYDROGENASE [FAD, QUINONE]"/>
    <property type="match status" value="1"/>
</dbReference>
<dbReference type="Proteomes" id="UP000037510">
    <property type="component" value="Unassembled WGS sequence"/>
</dbReference>
<dbReference type="STRING" id="104452.A0A0L7KRM9"/>
<dbReference type="Gene3D" id="3.50.50.60">
    <property type="entry name" value="FAD/NAD(P)-binding domain"/>
    <property type="match status" value="1"/>
</dbReference>